<dbReference type="InterPro" id="IPR008523">
    <property type="entry name" value="DUF805"/>
</dbReference>
<dbReference type="GO" id="GO:0016020">
    <property type="term" value="C:membrane"/>
    <property type="evidence" value="ECO:0007669"/>
    <property type="project" value="InterPro"/>
</dbReference>
<sequence>MSQTTQPTWQEIIAVNWRNPLNFYAYQKRRELNLYLLFYILVTLGVGITLGVLARLFPGFQQSCLVAFVFINVYLVIGVISALARRLRDAGQHPLWVLLFFIPAAHLLFVIACMCFPSKDQDNKYRTVPLFPQEQSR</sequence>
<name>A0A3A1Y9Z5_9GAMM</name>
<keyword evidence="1" id="KW-0472">Membrane</keyword>
<dbReference type="Proteomes" id="UP000266258">
    <property type="component" value="Unassembled WGS sequence"/>
</dbReference>
<dbReference type="RefSeq" id="WP_119496254.1">
    <property type="nucleotide sequence ID" value="NZ_NRJH01000003.1"/>
</dbReference>
<dbReference type="AlphaFoldDB" id="A0A3A1Y9Z5"/>
<proteinExistence type="predicted"/>
<dbReference type="EMBL" id="NRJH01000003">
    <property type="protein sequence ID" value="RIY34030.1"/>
    <property type="molecule type" value="Genomic_DNA"/>
</dbReference>
<comment type="caution">
    <text evidence="2">The sequence shown here is derived from an EMBL/GenBank/DDBJ whole genome shotgun (WGS) entry which is preliminary data.</text>
</comment>
<feature type="transmembrane region" description="Helical" evidence="1">
    <location>
        <begin position="64"/>
        <end position="84"/>
    </location>
</feature>
<organism evidence="2 3">
    <name type="scientific">Psittacicella melopsittaci</name>
    <dbReference type="NCBI Taxonomy" id="2028576"/>
    <lineage>
        <taxon>Bacteria</taxon>
        <taxon>Pseudomonadati</taxon>
        <taxon>Pseudomonadota</taxon>
        <taxon>Gammaproteobacteria</taxon>
        <taxon>Pasteurellales</taxon>
        <taxon>Psittacicellaceae</taxon>
        <taxon>Psittacicella</taxon>
    </lineage>
</organism>
<keyword evidence="3" id="KW-1185">Reference proteome</keyword>
<keyword evidence="1" id="KW-0812">Transmembrane</keyword>
<gene>
    <name evidence="2" type="ORF">CJP74_00160</name>
</gene>
<evidence type="ECO:0000256" key="1">
    <source>
        <dbReference type="SAM" id="Phobius"/>
    </source>
</evidence>
<reference evidence="2 3" key="1">
    <citation type="submission" date="2017-08" db="EMBL/GenBank/DDBJ databases">
        <title>Reclassification of Bisgaard taxon 37 and 44.</title>
        <authorList>
            <person name="Christensen H."/>
        </authorList>
    </citation>
    <scope>NUCLEOTIDE SEQUENCE [LARGE SCALE GENOMIC DNA]</scope>
    <source>
        <strain evidence="2 3">B96_4</strain>
    </source>
</reference>
<keyword evidence="1" id="KW-1133">Transmembrane helix</keyword>
<feature type="transmembrane region" description="Helical" evidence="1">
    <location>
        <begin position="96"/>
        <end position="116"/>
    </location>
</feature>
<evidence type="ECO:0000313" key="3">
    <source>
        <dbReference type="Proteomes" id="UP000266258"/>
    </source>
</evidence>
<accession>A0A3A1Y9Z5</accession>
<dbReference type="Pfam" id="PF05656">
    <property type="entry name" value="DUF805"/>
    <property type="match status" value="1"/>
</dbReference>
<protein>
    <recommendedName>
        <fullName evidence="4">DUF805 domain-containing protein</fullName>
    </recommendedName>
</protein>
<feature type="transmembrane region" description="Helical" evidence="1">
    <location>
        <begin position="36"/>
        <end position="57"/>
    </location>
</feature>
<evidence type="ECO:0008006" key="4">
    <source>
        <dbReference type="Google" id="ProtNLM"/>
    </source>
</evidence>
<dbReference type="OrthoDB" id="21915at2"/>
<evidence type="ECO:0000313" key="2">
    <source>
        <dbReference type="EMBL" id="RIY34030.1"/>
    </source>
</evidence>